<reference evidence="1" key="1">
    <citation type="submission" date="2016-09" db="EMBL/GenBank/DDBJ databases">
        <authorList>
            <person name="Hebert L."/>
            <person name="Moumen B."/>
        </authorList>
    </citation>
    <scope>NUCLEOTIDE SEQUENCE [LARGE SCALE GENOMIC DNA]</scope>
    <source>
        <strain evidence="1">OVI</strain>
    </source>
</reference>
<dbReference type="EMBL" id="CZPT02001419">
    <property type="protein sequence ID" value="SCU70356.1"/>
    <property type="molecule type" value="Genomic_DNA"/>
</dbReference>
<protein>
    <submittedName>
        <fullName evidence="1">Uncharacterized protein</fullName>
    </submittedName>
</protein>
<evidence type="ECO:0000313" key="1">
    <source>
        <dbReference type="EMBL" id="SCU70356.1"/>
    </source>
</evidence>
<dbReference type="GO" id="GO:0005634">
    <property type="term" value="C:nucleus"/>
    <property type="evidence" value="ECO:0007669"/>
    <property type="project" value="TreeGrafter"/>
</dbReference>
<dbReference type="GeneID" id="92375869"/>
<dbReference type="PANTHER" id="PTHR13223">
    <property type="entry name" value="ACIDIC FIBROBLAST GROWTH FACTOR INTRACELLULAR BINDING PROTEIN"/>
    <property type="match status" value="1"/>
</dbReference>
<dbReference type="AlphaFoldDB" id="A0A1G4IDQ8"/>
<proteinExistence type="predicted"/>
<dbReference type="Proteomes" id="UP000195570">
    <property type="component" value="Unassembled WGS sequence"/>
</dbReference>
<dbReference type="RefSeq" id="XP_067081184.1">
    <property type="nucleotide sequence ID" value="XM_067225083.1"/>
</dbReference>
<evidence type="ECO:0000313" key="2">
    <source>
        <dbReference type="Proteomes" id="UP000195570"/>
    </source>
</evidence>
<accession>A0A1G4IDQ8</accession>
<dbReference type="PANTHER" id="PTHR13223:SF2">
    <property type="entry name" value="ACIDIC FIBROBLAST GROWTH FACTOR INTRACELLULAR-BINDING PROTEIN"/>
    <property type="match status" value="1"/>
</dbReference>
<organism evidence="1 2">
    <name type="scientific">Trypanosoma equiperdum</name>
    <dbReference type="NCBI Taxonomy" id="5694"/>
    <lineage>
        <taxon>Eukaryota</taxon>
        <taxon>Discoba</taxon>
        <taxon>Euglenozoa</taxon>
        <taxon>Kinetoplastea</taxon>
        <taxon>Metakinetoplastina</taxon>
        <taxon>Trypanosomatida</taxon>
        <taxon>Trypanosomatidae</taxon>
        <taxon>Trypanosoma</taxon>
    </lineage>
</organism>
<sequence length="733" mass="80206">MSSRLTLQSYSAWPMSIDLDMLRAYTAGHSIDKTLRLMLDAAAASLKGDEGRGYQSLPSPGTELFVQHLSESAARGRENCPAECEVEVAPPSDDNCVINEECRKENGSLLEKGSAPSSSARRTFHEELQRILAVTATEKSVYLRKEIEEQFNIFDVLRDNYLATPYAFLSSYAICMPLKDRRLLVEEYYSVNEEVLKFFFGDGMHKMEPDGEPETRFLFWSRRPKRCDDREKLRCAGISDGSLKRQWENLKHVCTFLHSAYRGRGGKVISRNTPLLTALQRCFALRGLLGVDYATFVFGFEHQLKNRFCEKLSYAECTNLCNVLATMWCDGSRLMLRQSFCNACARIARLLDENRVIAEIHQMMFGEAMRPRWQQQLDGMQRVIATNKGACSANNSRTEVATPAPVAPPAMASVSVDVLPPDADDRFLDSDSRSRVVSADVSLKREGDSCAFASSHGVPAACQDSNNTVATVNLTVGSPATVGAAVPSNTGPSFAHLSANGAFSRRFIFEYSSIIKFLSRIAAVIGSSGAMCEALDIFYNRVYVSLESLGARSASSPGGESNITRTGAVSSPVVDTKRNNTVVGFSKPVGTVTATSCADDSGFVARLPKWSQSNSDERVPLLPGTPASGAASAPCVIEACTRCSKGQQLPVMQRTMSCAGVASSTNIAGAADWGVHLREACVFFRMLPNVFAKLTQITEEDHLECDNEFTSLVVTLKMLVQIIMASEDRNIAG</sequence>
<comment type="caution">
    <text evidence="1">The sequence shown here is derived from an EMBL/GenBank/DDBJ whole genome shotgun (WGS) entry which is preliminary data.</text>
</comment>
<dbReference type="InterPro" id="IPR008614">
    <property type="entry name" value="FIBP"/>
</dbReference>
<name>A0A1G4IDQ8_TRYEQ</name>
<dbReference type="VEuPathDB" id="TriTrypDB:TEOVI_000192900"/>
<keyword evidence="2" id="KW-1185">Reference proteome</keyword>
<gene>
    <name evidence="1" type="ORF">TEOVI_000192900</name>
</gene>